<dbReference type="EMBL" id="LR797195">
    <property type="protein sequence ID" value="CAB4193912.1"/>
    <property type="molecule type" value="Genomic_DNA"/>
</dbReference>
<proteinExistence type="predicted"/>
<evidence type="ECO:0000313" key="1">
    <source>
        <dbReference type="EMBL" id="CAB4175692.1"/>
    </source>
</evidence>
<gene>
    <name evidence="2" type="ORF">UFOVP1247_283</name>
    <name evidence="1" type="ORF">UFOVP970_323</name>
</gene>
<dbReference type="EMBL" id="LR796916">
    <property type="protein sequence ID" value="CAB4175692.1"/>
    <property type="molecule type" value="Genomic_DNA"/>
</dbReference>
<evidence type="ECO:0000313" key="2">
    <source>
        <dbReference type="EMBL" id="CAB4193912.1"/>
    </source>
</evidence>
<sequence>MFKIIRLIKKVITHNHCDTCGFTKDEVFVAEYFAEAGLIQCEKCYNHKSK</sequence>
<reference evidence="2" key="1">
    <citation type="submission" date="2020-05" db="EMBL/GenBank/DDBJ databases">
        <authorList>
            <person name="Chiriac C."/>
            <person name="Salcher M."/>
            <person name="Ghai R."/>
            <person name="Kavagutti S V."/>
        </authorList>
    </citation>
    <scope>NUCLEOTIDE SEQUENCE</scope>
</reference>
<organism evidence="2">
    <name type="scientific">uncultured Caudovirales phage</name>
    <dbReference type="NCBI Taxonomy" id="2100421"/>
    <lineage>
        <taxon>Viruses</taxon>
        <taxon>Duplodnaviria</taxon>
        <taxon>Heunggongvirae</taxon>
        <taxon>Uroviricota</taxon>
        <taxon>Caudoviricetes</taxon>
        <taxon>Peduoviridae</taxon>
        <taxon>Maltschvirus</taxon>
        <taxon>Maltschvirus maltsch</taxon>
    </lineage>
</organism>
<accession>A0A6J5RDC0</accession>
<protein>
    <submittedName>
        <fullName evidence="2">Uncharacterized protein</fullName>
    </submittedName>
</protein>
<name>A0A6J5RDC0_9CAUD</name>